<proteinExistence type="predicted"/>
<keyword evidence="2 6" id="KW-0812">Transmembrane</keyword>
<evidence type="ECO:0000259" key="7">
    <source>
        <dbReference type="Pfam" id="PF11970"/>
    </source>
</evidence>
<dbReference type="GO" id="GO:0005886">
    <property type="term" value="C:plasma membrane"/>
    <property type="evidence" value="ECO:0007669"/>
    <property type="project" value="TreeGrafter"/>
</dbReference>
<feature type="transmembrane region" description="Helical" evidence="6">
    <location>
        <begin position="272"/>
        <end position="296"/>
    </location>
</feature>
<dbReference type="OrthoDB" id="100006at2759"/>
<keyword evidence="3 6" id="KW-1133">Transmembrane helix</keyword>
<keyword evidence="4 6" id="KW-0472">Membrane</keyword>
<reference evidence="8 9" key="1">
    <citation type="submission" date="2015-07" db="EMBL/GenBank/DDBJ databases">
        <title>Emmonsia species relationships and genome sequence.</title>
        <authorList>
            <person name="Cuomo C.A."/>
            <person name="Schwartz I.S."/>
            <person name="Kenyon C."/>
            <person name="de Hoog G.S."/>
            <person name="Govender N.P."/>
            <person name="Botha A."/>
            <person name="Moreno L."/>
            <person name="de Vries M."/>
            <person name="Munoz J.F."/>
            <person name="Stielow J.B."/>
        </authorList>
    </citation>
    <scope>NUCLEOTIDE SEQUENCE [LARGE SCALE GENOMIC DNA]</scope>
    <source>
        <strain evidence="8 9">CBS 136260</strain>
    </source>
</reference>
<dbReference type="InterPro" id="IPR022596">
    <property type="entry name" value="GPR1/2/3_C"/>
</dbReference>
<evidence type="ECO:0000256" key="5">
    <source>
        <dbReference type="SAM" id="MobiDB-lite"/>
    </source>
</evidence>
<evidence type="ECO:0000256" key="3">
    <source>
        <dbReference type="ARBA" id="ARBA00022989"/>
    </source>
</evidence>
<dbReference type="GO" id="GO:0004930">
    <property type="term" value="F:G protein-coupled receptor activity"/>
    <property type="evidence" value="ECO:0007669"/>
    <property type="project" value="TreeGrafter"/>
</dbReference>
<dbReference type="Pfam" id="PF11970">
    <property type="entry name" value="GPR_Gpa2_C"/>
    <property type="match status" value="1"/>
</dbReference>
<feature type="transmembrane region" description="Helical" evidence="6">
    <location>
        <begin position="109"/>
        <end position="132"/>
    </location>
</feature>
<accession>A0A1B7NT68</accession>
<dbReference type="Gene3D" id="1.20.1070.10">
    <property type="entry name" value="Rhodopsin 7-helix transmembrane proteins"/>
    <property type="match status" value="1"/>
</dbReference>
<evidence type="ECO:0000313" key="9">
    <source>
        <dbReference type="Proteomes" id="UP000091918"/>
    </source>
</evidence>
<keyword evidence="9" id="KW-1185">Reference proteome</keyword>
<dbReference type="SUPFAM" id="SSF81321">
    <property type="entry name" value="Family A G protein-coupled receptor-like"/>
    <property type="match status" value="1"/>
</dbReference>
<sequence>MSALYMLGRSLPDPRVITPLPSENRQAIIAFFICGLISFIAAGSVLVWLTYRLVFWRRYYTRYPGYNQFIVLIFNLLLADLHQASSVLINPLWLRRNEMSAYSGACFAQAWLINFGDVASGLFVLAIAVHTFSTVTTRKTLRNWTFVGCVVGLWILCLILTFIGPVVHGRYVFVPTGAWCWIDSQFAEERLYLHYFWIFFTQIGIIVIYPTLFFIIRRRLKSSREFQGTGGMRRPKFNRVLKIMIIYPVAYVLISLPIAAGRMSMMSGHNPATAYIYASGSLLICSGWVDSILYFLTRRRVMEANIPTEVGSESSQKCDISYHTSPTAGGGVIRGTDSRQKPSPALINHARTIQAASSSNDDIVDPVELSELGQLNQLAVAEMPREPARVAASSSSSSNRQPADSLSPRAPSISMSGTSAQPDTIQEEPMNYQRRWAS</sequence>
<evidence type="ECO:0000256" key="2">
    <source>
        <dbReference type="ARBA" id="ARBA00022692"/>
    </source>
</evidence>
<dbReference type="PANTHER" id="PTHR23112:SF37">
    <property type="entry name" value="G PROTEIN-COUPLED RECEPTOR GPR1"/>
    <property type="match status" value="1"/>
</dbReference>
<feature type="transmembrane region" description="Helical" evidence="6">
    <location>
        <begin position="195"/>
        <end position="216"/>
    </location>
</feature>
<feature type="compositionally biased region" description="Polar residues" evidence="5">
    <location>
        <begin position="413"/>
        <end position="424"/>
    </location>
</feature>
<feature type="domain" description="G protein-coupled receptor GPR1/2/3 C-terminal" evidence="7">
    <location>
        <begin position="233"/>
        <end position="299"/>
    </location>
</feature>
<protein>
    <recommendedName>
        <fullName evidence="7">G protein-coupled receptor GPR1/2/3 C-terminal domain-containing protein</fullName>
    </recommendedName>
</protein>
<dbReference type="AlphaFoldDB" id="A0A1B7NT68"/>
<evidence type="ECO:0000256" key="4">
    <source>
        <dbReference type="ARBA" id="ARBA00023136"/>
    </source>
</evidence>
<feature type="transmembrane region" description="Helical" evidence="6">
    <location>
        <begin position="144"/>
        <end position="167"/>
    </location>
</feature>
<comment type="caution">
    <text evidence="8">The sequence shown here is derived from an EMBL/GenBank/DDBJ whole genome shotgun (WGS) entry which is preliminary data.</text>
</comment>
<feature type="transmembrane region" description="Helical" evidence="6">
    <location>
        <begin position="240"/>
        <end position="260"/>
    </location>
</feature>
<dbReference type="CDD" id="cd00637">
    <property type="entry name" value="7tm_classA_rhodopsin-like"/>
    <property type="match status" value="1"/>
</dbReference>
<dbReference type="STRING" id="1658172.A0A1B7NT68"/>
<dbReference type="GO" id="GO:0007189">
    <property type="term" value="P:adenylate cyclase-activating G protein-coupled receptor signaling pathway"/>
    <property type="evidence" value="ECO:0007669"/>
    <property type="project" value="TreeGrafter"/>
</dbReference>
<dbReference type="EMBL" id="LGUA01000879">
    <property type="protein sequence ID" value="OAX79837.1"/>
    <property type="molecule type" value="Genomic_DNA"/>
</dbReference>
<feature type="transmembrane region" description="Helical" evidence="6">
    <location>
        <begin position="28"/>
        <end position="49"/>
    </location>
</feature>
<gene>
    <name evidence="8" type="ORF">ACJ72_05843</name>
</gene>
<evidence type="ECO:0000256" key="1">
    <source>
        <dbReference type="ARBA" id="ARBA00004141"/>
    </source>
</evidence>
<organism evidence="8 9">
    <name type="scientific">Emergomyces africanus</name>
    <dbReference type="NCBI Taxonomy" id="1955775"/>
    <lineage>
        <taxon>Eukaryota</taxon>
        <taxon>Fungi</taxon>
        <taxon>Dikarya</taxon>
        <taxon>Ascomycota</taxon>
        <taxon>Pezizomycotina</taxon>
        <taxon>Eurotiomycetes</taxon>
        <taxon>Eurotiomycetidae</taxon>
        <taxon>Onygenales</taxon>
        <taxon>Ajellomycetaceae</taxon>
        <taxon>Emergomyces</taxon>
    </lineage>
</organism>
<comment type="subcellular location">
    <subcellularLocation>
        <location evidence="1">Membrane</location>
        <topology evidence="1">Multi-pass membrane protein</topology>
    </subcellularLocation>
</comment>
<name>A0A1B7NT68_9EURO</name>
<evidence type="ECO:0000313" key="8">
    <source>
        <dbReference type="EMBL" id="OAX79837.1"/>
    </source>
</evidence>
<evidence type="ECO:0000256" key="6">
    <source>
        <dbReference type="SAM" id="Phobius"/>
    </source>
</evidence>
<dbReference type="PANTHER" id="PTHR23112">
    <property type="entry name" value="G PROTEIN-COUPLED RECEPTOR 157-RELATED"/>
    <property type="match status" value="1"/>
</dbReference>
<dbReference type="Proteomes" id="UP000091918">
    <property type="component" value="Unassembled WGS sequence"/>
</dbReference>
<feature type="region of interest" description="Disordered" evidence="5">
    <location>
        <begin position="384"/>
        <end position="438"/>
    </location>
</feature>
<feature type="transmembrane region" description="Helical" evidence="6">
    <location>
        <begin position="69"/>
        <end position="89"/>
    </location>
</feature>